<accession>A0A6J6L0F0</accession>
<gene>
    <name evidence="2" type="ORF">UFOPK2237_00761</name>
</gene>
<keyword evidence="1" id="KW-0472">Membrane</keyword>
<dbReference type="Gene3D" id="1.20.120.1760">
    <property type="match status" value="1"/>
</dbReference>
<keyword evidence="1" id="KW-1133">Transmembrane helix</keyword>
<keyword evidence="1" id="KW-0812">Transmembrane</keyword>
<feature type="transmembrane region" description="Helical" evidence="1">
    <location>
        <begin position="67"/>
        <end position="89"/>
    </location>
</feature>
<reference evidence="2" key="1">
    <citation type="submission" date="2020-05" db="EMBL/GenBank/DDBJ databases">
        <authorList>
            <person name="Chiriac C."/>
            <person name="Salcher M."/>
            <person name="Ghai R."/>
            <person name="Kavagutti S V."/>
        </authorList>
    </citation>
    <scope>NUCLEOTIDE SEQUENCE</scope>
</reference>
<dbReference type="InterPro" id="IPR000462">
    <property type="entry name" value="CDP-OH_P_trans"/>
</dbReference>
<dbReference type="GO" id="GO:0016020">
    <property type="term" value="C:membrane"/>
    <property type="evidence" value="ECO:0007669"/>
    <property type="project" value="InterPro"/>
</dbReference>
<feature type="transmembrane region" description="Helical" evidence="1">
    <location>
        <begin position="109"/>
        <end position="140"/>
    </location>
</feature>
<sequence length="213" mass="23202">MTFAEYLVAWAQLHGTQSPKGLVRVWLRIAFFLSTPLTKFNPNLITAFGPVLMGAAIYFASSPNRNYFLASIIVLVVGLVDSFDGMVAVRTSKTSSWGAFLDGIVDRLIDVGIGILLIVLGAPVELAVLAMSIALVHEYMRAKASGIGYREVGIITPAEKPTRIALGVMFLFAAGLLPEKVIQLANIATLAWIFLGLISFAMLLRVYRKQLKE</sequence>
<feature type="transmembrane region" description="Helical" evidence="1">
    <location>
        <begin position="184"/>
        <end position="207"/>
    </location>
</feature>
<dbReference type="Pfam" id="PF01066">
    <property type="entry name" value="CDP-OH_P_transf"/>
    <property type="match status" value="1"/>
</dbReference>
<feature type="transmembrane region" description="Helical" evidence="1">
    <location>
        <begin position="161"/>
        <end position="178"/>
    </location>
</feature>
<dbReference type="EMBL" id="CAEZWI010000088">
    <property type="protein sequence ID" value="CAB4655480.1"/>
    <property type="molecule type" value="Genomic_DNA"/>
</dbReference>
<evidence type="ECO:0000313" key="2">
    <source>
        <dbReference type="EMBL" id="CAB4655480.1"/>
    </source>
</evidence>
<dbReference type="InterPro" id="IPR043130">
    <property type="entry name" value="CDP-OH_PTrfase_TM_dom"/>
</dbReference>
<dbReference type="AlphaFoldDB" id="A0A6J6L0F0"/>
<proteinExistence type="predicted"/>
<feature type="transmembrane region" description="Helical" evidence="1">
    <location>
        <begin position="40"/>
        <end position="60"/>
    </location>
</feature>
<organism evidence="2">
    <name type="scientific">freshwater metagenome</name>
    <dbReference type="NCBI Taxonomy" id="449393"/>
    <lineage>
        <taxon>unclassified sequences</taxon>
        <taxon>metagenomes</taxon>
        <taxon>ecological metagenomes</taxon>
    </lineage>
</organism>
<dbReference type="GO" id="GO:0008654">
    <property type="term" value="P:phospholipid biosynthetic process"/>
    <property type="evidence" value="ECO:0007669"/>
    <property type="project" value="InterPro"/>
</dbReference>
<name>A0A6J6L0F0_9ZZZZ</name>
<dbReference type="GO" id="GO:0016780">
    <property type="term" value="F:phosphotransferase activity, for other substituted phosphate groups"/>
    <property type="evidence" value="ECO:0007669"/>
    <property type="project" value="InterPro"/>
</dbReference>
<protein>
    <submittedName>
        <fullName evidence="2">Unannotated protein</fullName>
    </submittedName>
</protein>
<evidence type="ECO:0000256" key="1">
    <source>
        <dbReference type="SAM" id="Phobius"/>
    </source>
</evidence>